<evidence type="ECO:0000256" key="7">
    <source>
        <dbReference type="ARBA" id="ARBA00023306"/>
    </source>
</evidence>
<evidence type="ECO:0000256" key="3">
    <source>
        <dbReference type="ARBA" id="ARBA00022618"/>
    </source>
</evidence>
<evidence type="ECO:0000256" key="4">
    <source>
        <dbReference type="ARBA" id="ARBA00022692"/>
    </source>
</evidence>
<dbReference type="InterPro" id="IPR026579">
    <property type="entry name" value="FtsQ"/>
</dbReference>
<dbReference type="InterPro" id="IPR034746">
    <property type="entry name" value="POTRA"/>
</dbReference>
<comment type="caution">
    <text evidence="10">The sequence shown here is derived from an EMBL/GenBank/DDBJ whole genome shotgun (WGS) entry which is preliminary data.</text>
</comment>
<keyword evidence="5 8" id="KW-1133">Transmembrane helix</keyword>
<keyword evidence="11" id="KW-1185">Reference proteome</keyword>
<evidence type="ECO:0000256" key="5">
    <source>
        <dbReference type="ARBA" id="ARBA00022989"/>
    </source>
</evidence>
<dbReference type="RefSeq" id="WP_131583805.1">
    <property type="nucleotide sequence ID" value="NZ_SJZJ01000016.1"/>
</dbReference>
<feature type="transmembrane region" description="Helical" evidence="8">
    <location>
        <begin position="35"/>
        <end position="56"/>
    </location>
</feature>
<evidence type="ECO:0000256" key="2">
    <source>
        <dbReference type="ARBA" id="ARBA00022475"/>
    </source>
</evidence>
<keyword evidence="4 8" id="KW-0812">Transmembrane</keyword>
<dbReference type="OrthoDB" id="9790760at2"/>
<feature type="domain" description="POTRA" evidence="9">
    <location>
        <begin position="61"/>
        <end position="129"/>
    </location>
</feature>
<dbReference type="PROSITE" id="PS51779">
    <property type="entry name" value="POTRA"/>
    <property type="match status" value="1"/>
</dbReference>
<comment type="subcellular location">
    <subcellularLocation>
        <location evidence="8">Cell membrane</location>
        <topology evidence="8">Single-pass type II membrane protein</topology>
    </subcellularLocation>
    <subcellularLocation>
        <location evidence="1">Membrane</location>
    </subcellularLocation>
    <text evidence="8">Localizes to the division septum.</text>
</comment>
<dbReference type="AlphaFoldDB" id="A0A4R1BZU0"/>
<name>A0A4R1BZU0_9ACTN</name>
<keyword evidence="7 8" id="KW-0131">Cell cycle</keyword>
<dbReference type="Pfam" id="PF03799">
    <property type="entry name" value="FtsQ_DivIB_C"/>
    <property type="match status" value="1"/>
</dbReference>
<dbReference type="EMBL" id="SJZJ01000016">
    <property type="protein sequence ID" value="TCJ23659.1"/>
    <property type="molecule type" value="Genomic_DNA"/>
</dbReference>
<proteinExistence type="inferred from homology"/>
<reference evidence="10 11" key="1">
    <citation type="submission" date="2019-03" db="EMBL/GenBank/DDBJ databases">
        <authorList>
            <person name="Kim M.K.M."/>
        </authorList>
    </citation>
    <scope>NUCLEOTIDE SEQUENCE [LARGE SCALE GENOMIC DNA]</scope>
    <source>
        <strain evidence="10 11">18JY15-6</strain>
    </source>
</reference>
<comment type="similarity">
    <text evidence="8">Belongs to the FtsQ/DivIB family. FtsQ subfamily.</text>
</comment>
<keyword evidence="3 8" id="KW-0132">Cell division</keyword>
<dbReference type="Gene3D" id="3.10.20.310">
    <property type="entry name" value="membrane protein fhac"/>
    <property type="match status" value="1"/>
</dbReference>
<dbReference type="GO" id="GO:0005886">
    <property type="term" value="C:plasma membrane"/>
    <property type="evidence" value="ECO:0007669"/>
    <property type="project" value="UniProtKB-SubCell"/>
</dbReference>
<dbReference type="Pfam" id="PF08478">
    <property type="entry name" value="POTRA_1"/>
    <property type="match status" value="1"/>
</dbReference>
<dbReference type="GO" id="GO:0043093">
    <property type="term" value="P:FtsZ-dependent cytokinesis"/>
    <property type="evidence" value="ECO:0007669"/>
    <property type="project" value="UniProtKB-UniRule"/>
</dbReference>
<dbReference type="GO" id="GO:0032153">
    <property type="term" value="C:cell division site"/>
    <property type="evidence" value="ECO:0007669"/>
    <property type="project" value="UniProtKB-UniRule"/>
</dbReference>
<dbReference type="PANTHER" id="PTHR37820">
    <property type="entry name" value="CELL DIVISION PROTEIN DIVIB"/>
    <property type="match status" value="1"/>
</dbReference>
<protein>
    <recommendedName>
        <fullName evidence="8">Cell division protein FtsQ</fullName>
    </recommendedName>
</protein>
<keyword evidence="2 8" id="KW-1003">Cell membrane</keyword>
<evidence type="ECO:0000259" key="9">
    <source>
        <dbReference type="PROSITE" id="PS51779"/>
    </source>
</evidence>
<accession>A0A4R1BZU0</accession>
<comment type="function">
    <text evidence="8">Essential cell division protein.</text>
</comment>
<dbReference type="InterPro" id="IPR050487">
    <property type="entry name" value="FtsQ_DivIB"/>
</dbReference>
<dbReference type="InterPro" id="IPR013685">
    <property type="entry name" value="POTRA_FtsQ_type"/>
</dbReference>
<dbReference type="GO" id="GO:0090529">
    <property type="term" value="P:cell septum assembly"/>
    <property type="evidence" value="ECO:0007669"/>
    <property type="project" value="InterPro"/>
</dbReference>
<evidence type="ECO:0000313" key="11">
    <source>
        <dbReference type="Proteomes" id="UP000295453"/>
    </source>
</evidence>
<keyword evidence="6 8" id="KW-0472">Membrane</keyword>
<dbReference type="Proteomes" id="UP000295453">
    <property type="component" value="Unassembled WGS sequence"/>
</dbReference>
<evidence type="ECO:0000256" key="1">
    <source>
        <dbReference type="ARBA" id="ARBA00004370"/>
    </source>
</evidence>
<evidence type="ECO:0000256" key="8">
    <source>
        <dbReference type="HAMAP-Rule" id="MF_00911"/>
    </source>
</evidence>
<dbReference type="InterPro" id="IPR005548">
    <property type="entry name" value="Cell_div_FtsQ/DivIB_C"/>
</dbReference>
<gene>
    <name evidence="8" type="primary">ftsQ</name>
    <name evidence="10" type="ORF">EPD65_10330</name>
</gene>
<dbReference type="PANTHER" id="PTHR37820:SF1">
    <property type="entry name" value="CELL DIVISION PROTEIN FTSQ"/>
    <property type="match status" value="1"/>
</dbReference>
<organism evidence="10 11">
    <name type="scientific">Nocardioides jejuensis</name>
    <dbReference type="NCBI Taxonomy" id="2502782"/>
    <lineage>
        <taxon>Bacteria</taxon>
        <taxon>Bacillati</taxon>
        <taxon>Actinomycetota</taxon>
        <taxon>Actinomycetes</taxon>
        <taxon>Propionibacteriales</taxon>
        <taxon>Nocardioidaceae</taxon>
        <taxon>Nocardioides</taxon>
    </lineage>
</organism>
<sequence>MPDLPWRRSAGEGDTVEASRRRFARRQWARRWGTWRGLVVLGVVAAVLAVAGWVVLASSVLDVRGVDVTGTTFLRPAQVRSAAAVPQGGPLARADLDGVRKRVEALPAVASVTVSRAWPHQVRIDVTERVAVAVVEDSSGLHGLDATGVVFRDFKGRPSRLPLIRTSADTHADAMQEAARVVGVLPEQVAKRVAFVDVHTRDAISLELRDGRVVVWGSADQSDAKSRVLTSLLKAEPDARAYDVSVPGQPTTRS</sequence>
<evidence type="ECO:0000256" key="6">
    <source>
        <dbReference type="ARBA" id="ARBA00023136"/>
    </source>
</evidence>
<evidence type="ECO:0000313" key="10">
    <source>
        <dbReference type="EMBL" id="TCJ23659.1"/>
    </source>
</evidence>
<dbReference type="HAMAP" id="MF_00911">
    <property type="entry name" value="FtsQ_subfam"/>
    <property type="match status" value="1"/>
</dbReference>